<dbReference type="AlphaFoldDB" id="A0A2S9Y6B6"/>
<accession>A0A2S9Y6B6</accession>
<dbReference type="Proteomes" id="UP000238823">
    <property type="component" value="Unassembled WGS sequence"/>
</dbReference>
<protein>
    <submittedName>
        <fullName evidence="1">Uncharacterized protein</fullName>
    </submittedName>
</protein>
<evidence type="ECO:0000313" key="2">
    <source>
        <dbReference type="Proteomes" id="UP000238823"/>
    </source>
</evidence>
<dbReference type="EMBL" id="PVNL01000118">
    <property type="protein sequence ID" value="PRQ00596.1"/>
    <property type="molecule type" value="Genomic_DNA"/>
</dbReference>
<gene>
    <name evidence="1" type="ORF">ENSA7_60910</name>
</gene>
<reference evidence="1 2" key="1">
    <citation type="submission" date="2018-03" db="EMBL/GenBank/DDBJ databases">
        <title>Draft Genome Sequences of the Obligatory Marine Myxobacteria Enhygromyxa salina SWB007.</title>
        <authorList>
            <person name="Poehlein A."/>
            <person name="Moghaddam J.A."/>
            <person name="Harms H."/>
            <person name="Alanjari M."/>
            <person name="Koenig G.M."/>
            <person name="Daniel R."/>
            <person name="Schaeberle T.F."/>
        </authorList>
    </citation>
    <scope>NUCLEOTIDE SEQUENCE [LARGE SCALE GENOMIC DNA]</scope>
    <source>
        <strain evidence="1 2">SWB007</strain>
    </source>
</reference>
<sequence length="102" mass="11317">MSDPIPKPAWALARSELAQIWVAQVLLVHDQLVWAVIEIRNRGSEQLLVDLTPDDAPQLRLRSASPLVGGIERCFDPERRQTVAKLRASQGVVARRLAPGEC</sequence>
<proteinExistence type="predicted"/>
<comment type="caution">
    <text evidence="1">The sequence shown here is derived from an EMBL/GenBank/DDBJ whole genome shotgun (WGS) entry which is preliminary data.</text>
</comment>
<organism evidence="1 2">
    <name type="scientific">Enhygromyxa salina</name>
    <dbReference type="NCBI Taxonomy" id="215803"/>
    <lineage>
        <taxon>Bacteria</taxon>
        <taxon>Pseudomonadati</taxon>
        <taxon>Myxococcota</taxon>
        <taxon>Polyangia</taxon>
        <taxon>Nannocystales</taxon>
        <taxon>Nannocystaceae</taxon>
        <taxon>Enhygromyxa</taxon>
    </lineage>
</organism>
<name>A0A2S9Y6B6_9BACT</name>
<evidence type="ECO:0000313" key="1">
    <source>
        <dbReference type="EMBL" id="PRQ00596.1"/>
    </source>
</evidence>
<dbReference type="RefSeq" id="WP_106092945.1">
    <property type="nucleotide sequence ID" value="NZ_PVNL01000118.1"/>
</dbReference>